<dbReference type="CDD" id="cd04301">
    <property type="entry name" value="NAT_SF"/>
    <property type="match status" value="1"/>
</dbReference>
<sequence length="142" mass="16157">MQIRPFCEADRPFLRTLFLASRKANWHWLDSSRWQLEDFDSTVLGETVLVVEQEGHRVGFAALLENDNFLHSLFVDPQHQGSGVGSALLKAVQARFTSTGALKCLLANKPAQAFYQRHGWQVIAQGESEQGEYVLMHYKLRP</sequence>
<dbReference type="InterPro" id="IPR050832">
    <property type="entry name" value="Bact_Acetyltransf"/>
</dbReference>
<feature type="domain" description="N-acetyltransferase" evidence="3">
    <location>
        <begin position="1"/>
        <end position="141"/>
    </location>
</feature>
<dbReference type="InterPro" id="IPR016181">
    <property type="entry name" value="Acyl_CoA_acyltransferase"/>
</dbReference>
<proteinExistence type="predicted"/>
<dbReference type="PANTHER" id="PTHR43877:SF1">
    <property type="entry name" value="ACETYLTRANSFERASE"/>
    <property type="match status" value="1"/>
</dbReference>
<dbReference type="SUPFAM" id="SSF55729">
    <property type="entry name" value="Acyl-CoA N-acyltransferases (Nat)"/>
    <property type="match status" value="1"/>
</dbReference>
<dbReference type="AlphaFoldDB" id="A0A0U5LQH7"/>
<keyword evidence="2" id="KW-0012">Acyltransferase</keyword>
<evidence type="ECO:0000256" key="1">
    <source>
        <dbReference type="ARBA" id="ARBA00022679"/>
    </source>
</evidence>
<evidence type="ECO:0000313" key="4">
    <source>
        <dbReference type="EMBL" id="CUU24652.1"/>
    </source>
</evidence>
<dbReference type="Pfam" id="PF13508">
    <property type="entry name" value="Acetyltransf_7"/>
    <property type="match status" value="1"/>
</dbReference>
<name>A0A0U5LQH7_9GAMM</name>
<dbReference type="Gene3D" id="3.40.630.30">
    <property type="match status" value="1"/>
</dbReference>
<protein>
    <submittedName>
        <fullName evidence="4">N-acetyltransferase GCN5</fullName>
    </submittedName>
</protein>
<dbReference type="PANTHER" id="PTHR43877">
    <property type="entry name" value="AMINOALKYLPHOSPHONATE N-ACETYLTRANSFERASE-RELATED-RELATED"/>
    <property type="match status" value="1"/>
</dbReference>
<dbReference type="RefSeq" id="WP_067435436.1">
    <property type="nucleotide sequence ID" value="NZ_LN907827.1"/>
</dbReference>
<dbReference type="PATRIC" id="fig|1619313.3.peg.2516"/>
<dbReference type="GO" id="GO:0016747">
    <property type="term" value="F:acyltransferase activity, transferring groups other than amino-acyl groups"/>
    <property type="evidence" value="ECO:0007669"/>
    <property type="project" value="InterPro"/>
</dbReference>
<keyword evidence="1 4" id="KW-0808">Transferase</keyword>
<gene>
    <name evidence="4" type="ORF">EM595_2419</name>
</gene>
<dbReference type="PROSITE" id="PS51186">
    <property type="entry name" value="GNAT"/>
    <property type="match status" value="1"/>
</dbReference>
<dbReference type="EMBL" id="LN907827">
    <property type="protein sequence ID" value="CUU24652.1"/>
    <property type="molecule type" value="Genomic_DNA"/>
</dbReference>
<accession>A0A0U5LQH7</accession>
<evidence type="ECO:0000259" key="3">
    <source>
        <dbReference type="PROSITE" id="PS51186"/>
    </source>
</evidence>
<organism evidence="4 5">
    <name type="scientific">Duffyella gerundensis</name>
    <dbReference type="NCBI Taxonomy" id="1619313"/>
    <lineage>
        <taxon>Bacteria</taxon>
        <taxon>Pseudomonadati</taxon>
        <taxon>Pseudomonadota</taxon>
        <taxon>Gammaproteobacteria</taxon>
        <taxon>Enterobacterales</taxon>
        <taxon>Erwiniaceae</taxon>
        <taxon>Duffyella</taxon>
    </lineage>
</organism>
<dbReference type="Proteomes" id="UP000059419">
    <property type="component" value="Chromosome 1"/>
</dbReference>
<dbReference type="STRING" id="1619313.EM595_2419"/>
<reference evidence="5" key="1">
    <citation type="submission" date="2015-11" db="EMBL/GenBank/DDBJ databases">
        <authorList>
            <person name="Blom J."/>
        </authorList>
    </citation>
    <scope>NUCLEOTIDE SEQUENCE [LARGE SCALE GENOMIC DNA]</scope>
</reference>
<dbReference type="InterPro" id="IPR000182">
    <property type="entry name" value="GNAT_dom"/>
</dbReference>
<dbReference type="OrthoDB" id="9789605at2"/>
<keyword evidence="5" id="KW-1185">Reference proteome</keyword>
<dbReference type="KEGG" id="ege:EM595_2419"/>
<evidence type="ECO:0000313" key="5">
    <source>
        <dbReference type="Proteomes" id="UP000059419"/>
    </source>
</evidence>
<evidence type="ECO:0000256" key="2">
    <source>
        <dbReference type="ARBA" id="ARBA00023315"/>
    </source>
</evidence>